<sequence length="565" mass="66141">MKRVLLVFSIIFLSTIHGFAQDKGFQIPDSLKAKSFEEIDNVFLKSLGDSIKQPFYSQVLLAKAKQDDYELGLAKAYRYMSFNYIKDFPKRILYLDSSISIGEKIKKNDYPEVSYSNLGWVYYHTGSYSKSIESHLLALKYADISNNKRLSFVAKHNVAFMKTKIGEYEDAIRILREVMKYYDENEKTNRTKLLVVLTLANTYRKVNISDSATFYNKKGAYLANKNNLKIRNFFTLNEGVNLFQEKKYQASLDSILKGIPGVLKDDTVDREFLISGYLYLGKLFKIFNKDEKSLQYLLEIDRFYEETNFTSIEIREGYEMLINYYKKENNKNKQLYFINKLFTIDSVLDLNYKNLSKTIVTEYDTPKLLKEKQNLIDDLEQKEKKTNIKFWIVLAIAVILIFFMMLIYTKNIRYKKRFQELMNVETNVVSIKKENINKSSSTTESIGISEEIVNSVLEGLQKFEKKESFLSSNITTGDLAKQLKTNSKYLSKIINTYKKKSFSVYINELRIDYVINKLKNDSKFRLYTIKAISREIGFNTTEAFSKSFYKKTGIYPSYFIKQIGR</sequence>
<gene>
    <name evidence="5" type="ORF">FOF46_06115</name>
</gene>
<organism evidence="5 6">
    <name type="scientific">Aquimarina algiphila</name>
    <dbReference type="NCBI Taxonomy" id="2047982"/>
    <lineage>
        <taxon>Bacteria</taxon>
        <taxon>Pseudomonadati</taxon>
        <taxon>Bacteroidota</taxon>
        <taxon>Flavobacteriia</taxon>
        <taxon>Flavobacteriales</taxon>
        <taxon>Flavobacteriaceae</taxon>
        <taxon>Aquimarina</taxon>
    </lineage>
</organism>
<accession>A0A554VNY9</accession>
<dbReference type="SUPFAM" id="SSF48452">
    <property type="entry name" value="TPR-like"/>
    <property type="match status" value="1"/>
</dbReference>
<dbReference type="EMBL" id="VLNR01000009">
    <property type="protein sequence ID" value="TSE10099.1"/>
    <property type="molecule type" value="Genomic_DNA"/>
</dbReference>
<dbReference type="RefSeq" id="WP_143915837.1">
    <property type="nucleotide sequence ID" value="NZ_CANMIK010000009.1"/>
</dbReference>
<evidence type="ECO:0000256" key="2">
    <source>
        <dbReference type="SAM" id="Phobius"/>
    </source>
</evidence>
<evidence type="ECO:0000256" key="3">
    <source>
        <dbReference type="SAM" id="SignalP"/>
    </source>
</evidence>
<evidence type="ECO:0000256" key="1">
    <source>
        <dbReference type="ARBA" id="ARBA00023125"/>
    </source>
</evidence>
<reference evidence="5 6" key="1">
    <citation type="submission" date="2019-07" db="EMBL/GenBank/DDBJ databases">
        <title>The draft genome sequence of Aquimarina algiphila M91.</title>
        <authorList>
            <person name="Meng X."/>
        </authorList>
    </citation>
    <scope>NUCLEOTIDE SEQUENCE [LARGE SCALE GENOMIC DNA]</scope>
    <source>
        <strain evidence="5 6">M91</strain>
    </source>
</reference>
<dbReference type="Proteomes" id="UP000318833">
    <property type="component" value="Unassembled WGS sequence"/>
</dbReference>
<feature type="chain" id="PRO_5021957593" evidence="3">
    <location>
        <begin position="21"/>
        <end position="565"/>
    </location>
</feature>
<evidence type="ECO:0000259" key="4">
    <source>
        <dbReference type="PROSITE" id="PS01124"/>
    </source>
</evidence>
<dbReference type="PANTHER" id="PTHR43280:SF2">
    <property type="entry name" value="HTH-TYPE TRANSCRIPTIONAL REGULATOR EXSA"/>
    <property type="match status" value="1"/>
</dbReference>
<evidence type="ECO:0000313" key="5">
    <source>
        <dbReference type="EMBL" id="TSE10099.1"/>
    </source>
</evidence>
<feature type="signal peptide" evidence="3">
    <location>
        <begin position="1"/>
        <end position="20"/>
    </location>
</feature>
<evidence type="ECO:0000313" key="6">
    <source>
        <dbReference type="Proteomes" id="UP000318833"/>
    </source>
</evidence>
<feature type="domain" description="HTH araC/xylS-type" evidence="4">
    <location>
        <begin position="450"/>
        <end position="562"/>
    </location>
</feature>
<dbReference type="OrthoDB" id="5295174at2"/>
<protein>
    <submittedName>
        <fullName evidence="5">AraC family transcriptional regulator</fullName>
    </submittedName>
</protein>
<dbReference type="PANTHER" id="PTHR43280">
    <property type="entry name" value="ARAC-FAMILY TRANSCRIPTIONAL REGULATOR"/>
    <property type="match status" value="1"/>
</dbReference>
<keyword evidence="2" id="KW-0472">Membrane</keyword>
<comment type="caution">
    <text evidence="5">The sequence shown here is derived from an EMBL/GenBank/DDBJ whole genome shotgun (WGS) entry which is preliminary data.</text>
</comment>
<keyword evidence="2" id="KW-0812">Transmembrane</keyword>
<keyword evidence="1" id="KW-0238">DNA-binding</keyword>
<dbReference type="InterPro" id="IPR011990">
    <property type="entry name" value="TPR-like_helical_dom_sf"/>
</dbReference>
<dbReference type="SMART" id="SM00342">
    <property type="entry name" value="HTH_ARAC"/>
    <property type="match status" value="1"/>
</dbReference>
<keyword evidence="6" id="KW-1185">Reference proteome</keyword>
<dbReference type="PROSITE" id="PS01124">
    <property type="entry name" value="HTH_ARAC_FAMILY_2"/>
    <property type="match status" value="1"/>
</dbReference>
<feature type="transmembrane region" description="Helical" evidence="2">
    <location>
        <begin position="390"/>
        <end position="408"/>
    </location>
</feature>
<dbReference type="Pfam" id="PF12833">
    <property type="entry name" value="HTH_18"/>
    <property type="match status" value="1"/>
</dbReference>
<dbReference type="GO" id="GO:0043565">
    <property type="term" value="F:sequence-specific DNA binding"/>
    <property type="evidence" value="ECO:0007669"/>
    <property type="project" value="InterPro"/>
</dbReference>
<proteinExistence type="predicted"/>
<keyword evidence="3" id="KW-0732">Signal</keyword>
<dbReference type="GO" id="GO:0003700">
    <property type="term" value="F:DNA-binding transcription factor activity"/>
    <property type="evidence" value="ECO:0007669"/>
    <property type="project" value="InterPro"/>
</dbReference>
<dbReference type="Gene3D" id="1.25.40.10">
    <property type="entry name" value="Tetratricopeptide repeat domain"/>
    <property type="match status" value="1"/>
</dbReference>
<dbReference type="InterPro" id="IPR018060">
    <property type="entry name" value="HTH_AraC"/>
</dbReference>
<dbReference type="Gene3D" id="1.10.10.60">
    <property type="entry name" value="Homeodomain-like"/>
    <property type="match status" value="2"/>
</dbReference>
<dbReference type="AlphaFoldDB" id="A0A554VNY9"/>
<name>A0A554VNY9_9FLAO</name>
<keyword evidence="2" id="KW-1133">Transmembrane helix</keyword>